<dbReference type="SUPFAM" id="SSF82199">
    <property type="entry name" value="SET domain"/>
    <property type="match status" value="1"/>
</dbReference>
<evidence type="ECO:0000313" key="2">
    <source>
        <dbReference type="EMBL" id="CBX93789.1"/>
    </source>
</evidence>
<dbReference type="InterPro" id="IPR046341">
    <property type="entry name" value="SET_dom_sf"/>
</dbReference>
<dbReference type="HOGENOM" id="CLU_028281_6_1_1"/>
<evidence type="ECO:0000259" key="1">
    <source>
        <dbReference type="PROSITE" id="PS50280"/>
    </source>
</evidence>
<dbReference type="OMA" id="MHAHEEL"/>
<protein>
    <recommendedName>
        <fullName evidence="1">SET domain-containing protein</fullName>
    </recommendedName>
</protein>
<feature type="domain" description="SET" evidence="1">
    <location>
        <begin position="124"/>
        <end position="273"/>
    </location>
</feature>
<dbReference type="Gene3D" id="2.170.270.10">
    <property type="entry name" value="SET domain"/>
    <property type="match status" value="1"/>
</dbReference>
<name>E4ZRC4_LEPMJ</name>
<dbReference type="SMART" id="SM00317">
    <property type="entry name" value="SET"/>
    <property type="match status" value="1"/>
</dbReference>
<dbReference type="AlphaFoldDB" id="E4ZRC4"/>
<dbReference type="PANTHER" id="PTHR47332">
    <property type="entry name" value="SET DOMAIN-CONTAINING PROTEIN 5"/>
    <property type="match status" value="1"/>
</dbReference>
<dbReference type="OrthoDB" id="265717at2759"/>
<dbReference type="EMBL" id="FP929116">
    <property type="protein sequence ID" value="CBX93789.1"/>
    <property type="molecule type" value="Genomic_DNA"/>
</dbReference>
<dbReference type="InterPro" id="IPR053185">
    <property type="entry name" value="SET_domain_protein"/>
</dbReference>
<dbReference type="InParanoid" id="E4ZRC4"/>
<dbReference type="PANTHER" id="PTHR47332:SF6">
    <property type="entry name" value="SET DOMAIN-CONTAINING PROTEIN"/>
    <property type="match status" value="1"/>
</dbReference>
<dbReference type="Proteomes" id="UP000002668">
    <property type="component" value="Genome"/>
</dbReference>
<keyword evidence="3" id="KW-1185">Reference proteome</keyword>
<proteinExistence type="predicted"/>
<reference evidence="3" key="1">
    <citation type="journal article" date="2011" name="Nat. Commun.">
        <title>Effector diversification within compartments of the Leptosphaeria maculans genome affected by Repeat-Induced Point mutations.</title>
        <authorList>
            <person name="Rouxel T."/>
            <person name="Grandaubert J."/>
            <person name="Hane J.K."/>
            <person name="Hoede C."/>
            <person name="van de Wouw A.P."/>
            <person name="Couloux A."/>
            <person name="Dominguez V."/>
            <person name="Anthouard V."/>
            <person name="Bally P."/>
            <person name="Bourras S."/>
            <person name="Cozijnsen A.J."/>
            <person name="Ciuffetti L.M."/>
            <person name="Degrave A."/>
            <person name="Dilmaghani A."/>
            <person name="Duret L."/>
            <person name="Fudal I."/>
            <person name="Goodwin S.B."/>
            <person name="Gout L."/>
            <person name="Glaser N."/>
            <person name="Linglin J."/>
            <person name="Kema G.H.J."/>
            <person name="Lapalu N."/>
            <person name="Lawrence C.B."/>
            <person name="May K."/>
            <person name="Meyer M."/>
            <person name="Ollivier B."/>
            <person name="Poulain J."/>
            <person name="Schoch C.L."/>
            <person name="Simon A."/>
            <person name="Spatafora J.W."/>
            <person name="Stachowiak A."/>
            <person name="Turgeon B.G."/>
            <person name="Tyler B.M."/>
            <person name="Vincent D."/>
            <person name="Weissenbach J."/>
            <person name="Amselem J."/>
            <person name="Quesneville H."/>
            <person name="Oliver R.P."/>
            <person name="Wincker P."/>
            <person name="Balesdent M.-H."/>
            <person name="Howlett B.J."/>
        </authorList>
    </citation>
    <scope>NUCLEOTIDE SEQUENCE [LARGE SCALE GENOMIC DNA]</scope>
    <source>
        <strain evidence="3">JN3 / isolate v23.1.3 / race Av1-4-5-6-7-8</strain>
    </source>
</reference>
<dbReference type="CDD" id="cd20071">
    <property type="entry name" value="SET_SMYD"/>
    <property type="match status" value="1"/>
</dbReference>
<dbReference type="GeneID" id="13283942"/>
<dbReference type="eggNOG" id="KOG2084">
    <property type="taxonomic scope" value="Eukaryota"/>
</dbReference>
<dbReference type="STRING" id="985895.E4ZRC4"/>
<sequence length="413" mass="45494">MKTKGPLLTILGAGAWLDRTGATSQCSRQQNQNFISHHEPAPLCHITDVRPDPGRQLQSSYFDHPVWSHEPWCVAAKGGSKYCTHTTANFRLGHGLSVIANSRAADAISTAFSFSRQVEQVSEEGLHVQSLPGKGKGLITARPMAKGQTILLDSPRIIASAQFPALVTHSQGQSLFKTGLDQLPATDQDSVLSLDMSLGGTAIENVMKTNAFACQINDGRIDDAYMCLFPSVARINHACIPNAHARFIPRTLLMEVKAVRDIAVGEEISISYGKIELQSNERKKLYQQGWNFTCTCSLCTASSYEIAESDQRRARFTQLRKALENLTPETFDAQQVVAWEKEIMELSKQEGLDILLAGDYERLAYVYAGHGMLEDAKLWALKAKESLTDWKVAEGGPDNEIVRIMGLLEELDG</sequence>
<dbReference type="InterPro" id="IPR001214">
    <property type="entry name" value="SET_dom"/>
</dbReference>
<accession>E4ZRC4</accession>
<evidence type="ECO:0000313" key="3">
    <source>
        <dbReference type="Proteomes" id="UP000002668"/>
    </source>
</evidence>
<dbReference type="Pfam" id="PF00856">
    <property type="entry name" value="SET"/>
    <property type="match status" value="1"/>
</dbReference>
<organism evidence="3">
    <name type="scientific">Leptosphaeria maculans (strain JN3 / isolate v23.1.3 / race Av1-4-5-6-7-8)</name>
    <name type="common">Blackleg fungus</name>
    <name type="synonym">Phoma lingam</name>
    <dbReference type="NCBI Taxonomy" id="985895"/>
    <lineage>
        <taxon>Eukaryota</taxon>
        <taxon>Fungi</taxon>
        <taxon>Dikarya</taxon>
        <taxon>Ascomycota</taxon>
        <taxon>Pezizomycotina</taxon>
        <taxon>Dothideomycetes</taxon>
        <taxon>Pleosporomycetidae</taxon>
        <taxon>Pleosporales</taxon>
        <taxon>Pleosporineae</taxon>
        <taxon>Leptosphaeriaceae</taxon>
        <taxon>Plenodomus</taxon>
        <taxon>Plenodomus lingam/Leptosphaeria maculans species complex</taxon>
    </lineage>
</organism>
<gene>
    <name evidence="2" type="ORF">LEMA_P034630.1</name>
</gene>
<dbReference type="VEuPathDB" id="FungiDB:LEMA_P034630.1"/>
<dbReference type="PROSITE" id="PS50280">
    <property type="entry name" value="SET"/>
    <property type="match status" value="1"/>
</dbReference>